<feature type="repeat" description="ANK" evidence="2">
    <location>
        <begin position="732"/>
        <end position="764"/>
    </location>
</feature>
<dbReference type="SMART" id="SM00248">
    <property type="entry name" value="ANK"/>
    <property type="match status" value="6"/>
</dbReference>
<dbReference type="InterPro" id="IPR002110">
    <property type="entry name" value="Ankyrin_rpt"/>
</dbReference>
<dbReference type="OrthoDB" id="195446at2759"/>
<protein>
    <submittedName>
        <fullName evidence="5">Uncharacterized protein</fullName>
    </submittedName>
</protein>
<keyword evidence="1" id="KW-0677">Repeat</keyword>
<reference evidence="5 6" key="1">
    <citation type="submission" date="2019-08" db="EMBL/GenBank/DDBJ databases">
        <title>The genome sequence of a newly discovered highly antifungal drug resistant Aspergillus species, Aspergillus tanneri NIH 1004.</title>
        <authorList>
            <person name="Mounaud S."/>
            <person name="Singh I."/>
            <person name="Joardar V."/>
            <person name="Pakala S."/>
            <person name="Pakala S."/>
            <person name="Venepally P."/>
            <person name="Chung J.K."/>
            <person name="Losada L."/>
            <person name="Nierman W.C."/>
        </authorList>
    </citation>
    <scope>NUCLEOTIDE SEQUENCE [LARGE SCALE GENOMIC DNA]</scope>
    <source>
        <strain evidence="5 6">NIH1004</strain>
    </source>
</reference>
<dbReference type="EMBL" id="QUQM01000008">
    <property type="protein sequence ID" value="KAA8641775.1"/>
    <property type="molecule type" value="Genomic_DNA"/>
</dbReference>
<evidence type="ECO:0000259" key="4">
    <source>
        <dbReference type="Pfam" id="PF24883"/>
    </source>
</evidence>
<keyword evidence="2" id="KW-0040">ANK repeat</keyword>
<proteinExistence type="predicted"/>
<dbReference type="PROSITE" id="PS50297">
    <property type="entry name" value="ANK_REP_REGION"/>
    <property type="match status" value="4"/>
</dbReference>
<feature type="repeat" description="ANK" evidence="2">
    <location>
        <begin position="765"/>
        <end position="797"/>
    </location>
</feature>
<feature type="repeat" description="ANK" evidence="2">
    <location>
        <begin position="666"/>
        <end position="698"/>
    </location>
</feature>
<dbReference type="Pfam" id="PF22939">
    <property type="entry name" value="WHD_GPIID"/>
    <property type="match status" value="1"/>
</dbReference>
<organism evidence="5 6">
    <name type="scientific">Aspergillus tanneri</name>
    <dbReference type="NCBI Taxonomy" id="1220188"/>
    <lineage>
        <taxon>Eukaryota</taxon>
        <taxon>Fungi</taxon>
        <taxon>Dikarya</taxon>
        <taxon>Ascomycota</taxon>
        <taxon>Pezizomycotina</taxon>
        <taxon>Eurotiomycetes</taxon>
        <taxon>Eurotiomycetidae</taxon>
        <taxon>Eurotiales</taxon>
        <taxon>Aspergillaceae</taxon>
        <taxon>Aspergillus</taxon>
        <taxon>Aspergillus subgen. Circumdati</taxon>
    </lineage>
</organism>
<feature type="repeat" description="ANK" evidence="2">
    <location>
        <begin position="633"/>
        <end position="665"/>
    </location>
</feature>
<dbReference type="VEuPathDB" id="FungiDB:EYZ11_012966"/>
<dbReference type="Gene3D" id="1.25.40.20">
    <property type="entry name" value="Ankyrin repeat-containing domain"/>
    <property type="match status" value="2"/>
</dbReference>
<gene>
    <name evidence="5" type="ORF">ATNIH1004_010714</name>
</gene>
<dbReference type="InterPro" id="IPR054471">
    <property type="entry name" value="GPIID_WHD"/>
</dbReference>
<dbReference type="VEuPathDB" id="FungiDB:EYZ11_012965"/>
<feature type="domain" description="Nephrocystin 3-like N-terminal" evidence="4">
    <location>
        <begin position="174"/>
        <end position="338"/>
    </location>
</feature>
<dbReference type="InterPro" id="IPR056884">
    <property type="entry name" value="NPHP3-like_N"/>
</dbReference>
<dbReference type="PANTHER" id="PTHR10039:SF15">
    <property type="entry name" value="NACHT DOMAIN-CONTAINING PROTEIN"/>
    <property type="match status" value="1"/>
</dbReference>
<evidence type="ECO:0000256" key="1">
    <source>
        <dbReference type="ARBA" id="ARBA00022737"/>
    </source>
</evidence>
<feature type="domain" description="GPI inositol-deacylase winged helix" evidence="3">
    <location>
        <begin position="415"/>
        <end position="495"/>
    </location>
</feature>
<accession>A0A5M9M462</accession>
<dbReference type="SUPFAM" id="SSF52540">
    <property type="entry name" value="P-loop containing nucleoside triphosphate hydrolases"/>
    <property type="match status" value="1"/>
</dbReference>
<evidence type="ECO:0000313" key="6">
    <source>
        <dbReference type="Proteomes" id="UP000324241"/>
    </source>
</evidence>
<dbReference type="InterPro" id="IPR027417">
    <property type="entry name" value="P-loop_NTPase"/>
</dbReference>
<dbReference type="RefSeq" id="XP_033421137.1">
    <property type="nucleotide sequence ID" value="XM_033575282.1"/>
</dbReference>
<dbReference type="Pfam" id="PF24883">
    <property type="entry name" value="NPHP3_N"/>
    <property type="match status" value="1"/>
</dbReference>
<sequence length="887" mass="99884">MSFGFSIGDFITVIEHANRLRKDFSGAPAQFKALSDELRNLSIVMQDVEIDLSNIDLSSQQGIRLQKIADSCREVFNEIDKAVSQYCELDESHGIRRIWKRLKWEPNDVRDLRNRICSNISILNAFNGRITRDNVTALLKAKTNEQHQIYLDWLSPAVYATQQCDYISRRQPETGEWFLESPEFQTWLEKPQQTLFCPGIPGAGKTILSSVVIDELESRYGNNRDIGVAYIYCSFYRNDDRIQKPECLFASILRQLAQGLFPVPHIIQALYEKHRLKGTQPSVEEMSRALPLIAIHFSRLFIVIDALDECRFTAMSRVLNDIFCLQATHNVNLLATARFIPEIMTRFLGKPTKEIRGSKPDVMRYLRANLNKLPAFVSRNLQLQQEILIGITNAVDGITYDYAYDNAIQRIEGQVTDQKDLAWQCLSWIICAKRPLTTVELRNALAVEIGASEFDEENLPDLDDIVSACAGLVTVTADLSGDIIRLVHYTAQEYFERTWTRWFPDAHKGIASTCVTYLSFDFFLSGICFSDRDFEARLKEYPLYAYAARNWGHHARIQPINEDLMMGFLVDKLKVNASAQGLFAIKSFSSMGDYSQRVPLRLTGLHLAAYFGLTSVIQSLIHRYNQSCSMDSMGRTPLVWAAYAGYDAVVKLFIENNVDACERDGDGRTPISLAASMGWVNVVEILLENNIEIDSLDVDGQTSLSWAACRGQEEVVRLLLDKGANPDTKDMNGMTPLSWAASNGWMGIVQLLLERHVDPNSKDRHGRTPLFWAAENGHSALMGLLINKGAQPGLRNDGSHADQSPHALVIHSAPGVVPDASQQDVAQNDFGVSCSFWTERGLECPLCLSKQDEVLTSHLALMAFNAYYFRQGKTVLCNIMPTFTIDG</sequence>
<feature type="repeat" description="ANK" evidence="2">
    <location>
        <begin position="699"/>
        <end position="731"/>
    </location>
</feature>
<dbReference type="AlphaFoldDB" id="A0A5M9M462"/>
<dbReference type="Pfam" id="PF12796">
    <property type="entry name" value="Ank_2"/>
    <property type="match status" value="1"/>
</dbReference>
<dbReference type="PROSITE" id="PS50088">
    <property type="entry name" value="ANK_REPEAT"/>
    <property type="match status" value="5"/>
</dbReference>
<dbReference type="Pfam" id="PF13637">
    <property type="entry name" value="Ank_4"/>
    <property type="match status" value="1"/>
</dbReference>
<dbReference type="Gene3D" id="3.40.50.300">
    <property type="entry name" value="P-loop containing nucleotide triphosphate hydrolases"/>
    <property type="match status" value="1"/>
</dbReference>
<evidence type="ECO:0000259" key="3">
    <source>
        <dbReference type="Pfam" id="PF22939"/>
    </source>
</evidence>
<evidence type="ECO:0000313" key="5">
    <source>
        <dbReference type="EMBL" id="KAA8641775.1"/>
    </source>
</evidence>
<comment type="caution">
    <text evidence="5">The sequence shown here is derived from an EMBL/GenBank/DDBJ whole genome shotgun (WGS) entry which is preliminary data.</text>
</comment>
<dbReference type="InterPro" id="IPR036770">
    <property type="entry name" value="Ankyrin_rpt-contain_sf"/>
</dbReference>
<dbReference type="SUPFAM" id="SSF48403">
    <property type="entry name" value="Ankyrin repeat"/>
    <property type="match status" value="1"/>
</dbReference>
<evidence type="ECO:0000256" key="2">
    <source>
        <dbReference type="PROSITE-ProRule" id="PRU00023"/>
    </source>
</evidence>
<dbReference type="Proteomes" id="UP000324241">
    <property type="component" value="Unassembled WGS sequence"/>
</dbReference>
<name>A0A5M9M462_9EURO</name>
<dbReference type="GeneID" id="54333415"/>
<dbReference type="PANTHER" id="PTHR10039">
    <property type="entry name" value="AMELOGENIN"/>
    <property type="match status" value="1"/>
</dbReference>